<evidence type="ECO:0008006" key="3">
    <source>
        <dbReference type="Google" id="ProtNLM"/>
    </source>
</evidence>
<dbReference type="SUPFAM" id="SSF82199">
    <property type="entry name" value="SET domain"/>
    <property type="match status" value="1"/>
</dbReference>
<evidence type="ECO:0000313" key="2">
    <source>
        <dbReference type="Proteomes" id="UP001166286"/>
    </source>
</evidence>
<accession>A0AA39R3E8</accession>
<gene>
    <name evidence="1" type="ORF">JMJ35_003827</name>
</gene>
<proteinExistence type="predicted"/>
<sequence length="693" mass="78815">MLQNLAEWLLDLSDSANTFSQLTAAASDNFELWFLSNGGYINPAIEITSSTSDGTFLRVDGDEGLLPGAEIISCPHKLTISWPSIRKHHLNNVSSTMKPHVATRLFLMKQYILRERSPWWPYIKIIPQPYQNDAFNTPLYYNASEMAWIRGTNLEYARQVREDAWRKEYDDAMQETFRNNFTTEHGQIWTWELYLWAATIMTSRSFPGPALLNRDNGDKSSVSTSDNRSPAIMPGLDLLNHNPSAQVAWLWDLNSCTIKTDEIICPGSQAWNNYGPKSNAELIMGYGFSLPNNQADHFSIAFSPALSAYIRSVKALRSAMGSKAEHEGDANSGVENEDLTMKNGQPLESVDITETEEPAEKEIHWVSTLKSDYEFSPCFLADFAIAVENHRERVKVDNSPPGNGNFWDSPLSRNKLHVICAVFMILQKGQAAIKKHDEDLPQCPQNVRQIDAARYRRSQLQILETVLSSLGGKLKSYVGFDMSSDTKSIRIIRLEHTLINSPQRMLKDFRNVLKAGMSSRDPRRIRQRGGTDFAFTVWLCGLWASQGMQNDQQGMSHADAEIEPRFLLWLQFLSKEYPENAEIKQANGNTETDNHAMDGTEWFDPIRNKEAEGDLSLVIASYLDAIRLAVAKHPQSLYNDPKITANRLQWCLNIVRLEGVWYPKLQEDGQEEEDEWMLFLDFNGTERKENHSP</sequence>
<dbReference type="InterPro" id="IPR050600">
    <property type="entry name" value="SETD3_SETD6_MTase"/>
</dbReference>
<dbReference type="InterPro" id="IPR046341">
    <property type="entry name" value="SET_dom_sf"/>
</dbReference>
<organism evidence="1 2">
    <name type="scientific">Cladonia borealis</name>
    <dbReference type="NCBI Taxonomy" id="184061"/>
    <lineage>
        <taxon>Eukaryota</taxon>
        <taxon>Fungi</taxon>
        <taxon>Dikarya</taxon>
        <taxon>Ascomycota</taxon>
        <taxon>Pezizomycotina</taxon>
        <taxon>Lecanoromycetes</taxon>
        <taxon>OSLEUM clade</taxon>
        <taxon>Lecanoromycetidae</taxon>
        <taxon>Lecanorales</taxon>
        <taxon>Lecanorineae</taxon>
        <taxon>Cladoniaceae</taxon>
        <taxon>Cladonia</taxon>
    </lineage>
</organism>
<evidence type="ECO:0000313" key="1">
    <source>
        <dbReference type="EMBL" id="KAK0514105.1"/>
    </source>
</evidence>
<dbReference type="Gene3D" id="3.90.1410.10">
    <property type="entry name" value="set domain protein methyltransferase, domain 1"/>
    <property type="match status" value="1"/>
</dbReference>
<dbReference type="PANTHER" id="PTHR13271">
    <property type="entry name" value="UNCHARACTERIZED PUTATIVE METHYLTRANSFERASE"/>
    <property type="match status" value="1"/>
</dbReference>
<keyword evidence="2" id="KW-1185">Reference proteome</keyword>
<dbReference type="Proteomes" id="UP001166286">
    <property type="component" value="Unassembled WGS sequence"/>
</dbReference>
<dbReference type="GO" id="GO:0016279">
    <property type="term" value="F:protein-lysine N-methyltransferase activity"/>
    <property type="evidence" value="ECO:0007669"/>
    <property type="project" value="UniProtKB-ARBA"/>
</dbReference>
<reference evidence="1" key="1">
    <citation type="submission" date="2023-03" db="EMBL/GenBank/DDBJ databases">
        <title>Complete genome of Cladonia borealis.</title>
        <authorList>
            <person name="Park H."/>
        </authorList>
    </citation>
    <scope>NUCLEOTIDE SEQUENCE</scope>
    <source>
        <strain evidence="1">ANT050790</strain>
    </source>
</reference>
<protein>
    <recommendedName>
        <fullName evidence="3">SET domain-containing protein</fullName>
    </recommendedName>
</protein>
<dbReference type="EMBL" id="JAFEKC020000006">
    <property type="protein sequence ID" value="KAK0514105.1"/>
    <property type="molecule type" value="Genomic_DNA"/>
</dbReference>
<dbReference type="AlphaFoldDB" id="A0AA39R3E8"/>
<comment type="caution">
    <text evidence="1">The sequence shown here is derived from an EMBL/GenBank/DDBJ whole genome shotgun (WGS) entry which is preliminary data.</text>
</comment>
<name>A0AA39R3E8_9LECA</name>